<name>A0AAV9VZY4_9PEZI</name>
<reference evidence="2 3" key="1">
    <citation type="submission" date="2023-08" db="EMBL/GenBank/DDBJ databases">
        <authorList>
            <person name="Palmer J.M."/>
        </authorList>
    </citation>
    <scope>NUCLEOTIDE SEQUENCE [LARGE SCALE GENOMIC DNA]</scope>
    <source>
        <strain evidence="2 3">TWF481</strain>
    </source>
</reference>
<organism evidence="2 3">
    <name type="scientific">Arthrobotrys musiformis</name>
    <dbReference type="NCBI Taxonomy" id="47236"/>
    <lineage>
        <taxon>Eukaryota</taxon>
        <taxon>Fungi</taxon>
        <taxon>Dikarya</taxon>
        <taxon>Ascomycota</taxon>
        <taxon>Pezizomycotina</taxon>
        <taxon>Orbiliomycetes</taxon>
        <taxon>Orbiliales</taxon>
        <taxon>Orbiliaceae</taxon>
        <taxon>Arthrobotrys</taxon>
    </lineage>
</organism>
<feature type="region of interest" description="Disordered" evidence="1">
    <location>
        <begin position="205"/>
        <end position="240"/>
    </location>
</feature>
<comment type="caution">
    <text evidence="2">The sequence shown here is derived from an EMBL/GenBank/DDBJ whole genome shotgun (WGS) entry which is preliminary data.</text>
</comment>
<dbReference type="AlphaFoldDB" id="A0AAV9VZY4"/>
<dbReference type="EMBL" id="JAVHJL010000008">
    <property type="protein sequence ID" value="KAK6498693.1"/>
    <property type="molecule type" value="Genomic_DNA"/>
</dbReference>
<evidence type="ECO:0000256" key="1">
    <source>
        <dbReference type="SAM" id="MobiDB-lite"/>
    </source>
</evidence>
<sequence>MATSSKKPYVPGPIPLEERTIPDFRGGLLGQQNFKQFPFNKLLHKDFVKSYDAHIRATLDPPAEQLNAEEKLEVWITRANDKYRELRGKWRGKLEDPQNKAVMWGSSLNSFRWIGMYHHSLRAIEYRQRKEVEVRAVDQTIFDDPLVLDRLSSMKVDSMWKSHTEWPLHMGPDGNFVLDETARTRIEGTYEVLLVDEPLKEKIWEEVGGGSPGPVRGPQKRTREPGDEGGNLPPTRRCVR</sequence>
<evidence type="ECO:0000313" key="2">
    <source>
        <dbReference type="EMBL" id="KAK6498693.1"/>
    </source>
</evidence>
<evidence type="ECO:0000313" key="3">
    <source>
        <dbReference type="Proteomes" id="UP001370758"/>
    </source>
</evidence>
<keyword evidence="3" id="KW-1185">Reference proteome</keyword>
<dbReference type="Proteomes" id="UP001370758">
    <property type="component" value="Unassembled WGS sequence"/>
</dbReference>
<protein>
    <submittedName>
        <fullName evidence="2">Uncharacterized protein</fullName>
    </submittedName>
</protein>
<accession>A0AAV9VZY4</accession>
<gene>
    <name evidence="2" type="ORF">TWF481_011271</name>
</gene>
<proteinExistence type="predicted"/>